<dbReference type="AlphaFoldDB" id="A0A9X3AFP0"/>
<name>A0A9X3AFP0_9PSEU</name>
<accession>A0A9X3AFP0</accession>
<organism evidence="1 2">
    <name type="scientific">Umezawaea endophytica</name>
    <dbReference type="NCBI Taxonomy" id="1654476"/>
    <lineage>
        <taxon>Bacteria</taxon>
        <taxon>Bacillati</taxon>
        <taxon>Actinomycetota</taxon>
        <taxon>Actinomycetes</taxon>
        <taxon>Pseudonocardiales</taxon>
        <taxon>Pseudonocardiaceae</taxon>
        <taxon>Umezawaea</taxon>
    </lineage>
</organism>
<dbReference type="EMBL" id="JANYMP010000007">
    <property type="protein sequence ID" value="MCS7478561.1"/>
    <property type="molecule type" value="Genomic_DNA"/>
</dbReference>
<dbReference type="RefSeq" id="WP_259624067.1">
    <property type="nucleotide sequence ID" value="NZ_JANYMP010000007.1"/>
</dbReference>
<gene>
    <name evidence="1" type="ORF">NZH93_17000</name>
</gene>
<protein>
    <submittedName>
        <fullName evidence="1">Uncharacterized protein</fullName>
    </submittedName>
</protein>
<evidence type="ECO:0000313" key="2">
    <source>
        <dbReference type="Proteomes" id="UP001141259"/>
    </source>
</evidence>
<proteinExistence type="predicted"/>
<dbReference type="Proteomes" id="UP001141259">
    <property type="component" value="Unassembled WGS sequence"/>
</dbReference>
<evidence type="ECO:0000313" key="1">
    <source>
        <dbReference type="EMBL" id="MCS7478561.1"/>
    </source>
</evidence>
<reference evidence="1" key="1">
    <citation type="submission" date="2022-08" db="EMBL/GenBank/DDBJ databases">
        <authorList>
            <person name="Tistechok S."/>
            <person name="Samborskyy M."/>
            <person name="Roman I."/>
        </authorList>
    </citation>
    <scope>NUCLEOTIDE SEQUENCE</scope>
    <source>
        <strain evidence="1">DSM 103496</strain>
    </source>
</reference>
<sequence>MPWQEAFTTNDRAKTVEYCNGVVAERVDENHLRTCYHAASVRFDYQWDDVLARS</sequence>
<keyword evidence="2" id="KW-1185">Reference proteome</keyword>
<comment type="caution">
    <text evidence="1">The sequence shown here is derived from an EMBL/GenBank/DDBJ whole genome shotgun (WGS) entry which is preliminary data.</text>
</comment>